<evidence type="ECO:0000313" key="2">
    <source>
        <dbReference type="EMBL" id="CAD7226945.1"/>
    </source>
</evidence>
<feature type="region of interest" description="Disordered" evidence="1">
    <location>
        <begin position="1"/>
        <end position="34"/>
    </location>
</feature>
<protein>
    <submittedName>
        <fullName evidence="2">Uncharacterized protein</fullName>
    </submittedName>
</protein>
<organism evidence="2">
    <name type="scientific">Cyprideis torosa</name>
    <dbReference type="NCBI Taxonomy" id="163714"/>
    <lineage>
        <taxon>Eukaryota</taxon>
        <taxon>Metazoa</taxon>
        <taxon>Ecdysozoa</taxon>
        <taxon>Arthropoda</taxon>
        <taxon>Crustacea</taxon>
        <taxon>Oligostraca</taxon>
        <taxon>Ostracoda</taxon>
        <taxon>Podocopa</taxon>
        <taxon>Podocopida</taxon>
        <taxon>Cytherocopina</taxon>
        <taxon>Cytheroidea</taxon>
        <taxon>Cytherideidae</taxon>
        <taxon>Cyprideis</taxon>
    </lineage>
</organism>
<accession>A0A7R8WDL1</accession>
<sequence length="60" mass="7019">MTATMESRGKKKKRREDNGFPFHKRRERTQGSIPALGTSHELFHDYMVSESQPQVQESVR</sequence>
<proteinExistence type="predicted"/>
<name>A0A7R8WDL1_9CRUS</name>
<dbReference type="EMBL" id="OB660984">
    <property type="protein sequence ID" value="CAD7226945.1"/>
    <property type="molecule type" value="Genomic_DNA"/>
</dbReference>
<gene>
    <name evidence="2" type="ORF">CTOB1V02_LOCUS4856</name>
</gene>
<reference evidence="2" key="1">
    <citation type="submission" date="2020-11" db="EMBL/GenBank/DDBJ databases">
        <authorList>
            <person name="Tran Van P."/>
        </authorList>
    </citation>
    <scope>NUCLEOTIDE SEQUENCE</scope>
</reference>
<dbReference type="AlphaFoldDB" id="A0A7R8WDL1"/>
<evidence type="ECO:0000256" key="1">
    <source>
        <dbReference type="SAM" id="MobiDB-lite"/>
    </source>
</evidence>